<comment type="caution">
    <text evidence="1">The sequence shown here is derived from an EMBL/GenBank/DDBJ whole genome shotgun (WGS) entry which is preliminary data.</text>
</comment>
<evidence type="ECO:0000313" key="2">
    <source>
        <dbReference type="Proteomes" id="UP001499843"/>
    </source>
</evidence>
<gene>
    <name evidence="1" type="ORF">GCM10009850_118900</name>
</gene>
<reference evidence="1 2" key="1">
    <citation type="journal article" date="2019" name="Int. J. Syst. Evol. Microbiol.">
        <title>The Global Catalogue of Microorganisms (GCM) 10K type strain sequencing project: providing services to taxonomists for standard genome sequencing and annotation.</title>
        <authorList>
            <consortium name="The Broad Institute Genomics Platform"/>
            <consortium name="The Broad Institute Genome Sequencing Center for Infectious Disease"/>
            <person name="Wu L."/>
            <person name="Ma J."/>
        </authorList>
    </citation>
    <scope>NUCLEOTIDE SEQUENCE [LARGE SCALE GENOMIC DNA]</scope>
    <source>
        <strain evidence="1 2">JCM 16114</strain>
    </source>
</reference>
<dbReference type="EMBL" id="BAAAQX010000069">
    <property type="protein sequence ID" value="GAA2216421.1"/>
    <property type="molecule type" value="Genomic_DNA"/>
</dbReference>
<proteinExistence type="predicted"/>
<organism evidence="1 2">
    <name type="scientific">Nonomuraea monospora</name>
    <dbReference type="NCBI Taxonomy" id="568818"/>
    <lineage>
        <taxon>Bacteria</taxon>
        <taxon>Bacillati</taxon>
        <taxon>Actinomycetota</taxon>
        <taxon>Actinomycetes</taxon>
        <taxon>Streptosporangiales</taxon>
        <taxon>Streptosporangiaceae</taxon>
        <taxon>Nonomuraea</taxon>
    </lineage>
</organism>
<protein>
    <submittedName>
        <fullName evidence="1">Uncharacterized protein</fullName>
    </submittedName>
</protein>
<accession>A0ABN3D494</accession>
<sequence>MAPTVVNALSRPKFLRYLLAGVDLGEDGQYRTIMARTIKYRVAIPGFE</sequence>
<evidence type="ECO:0000313" key="1">
    <source>
        <dbReference type="EMBL" id="GAA2216421.1"/>
    </source>
</evidence>
<dbReference type="Proteomes" id="UP001499843">
    <property type="component" value="Unassembled WGS sequence"/>
</dbReference>
<name>A0ABN3D494_9ACTN</name>
<keyword evidence="2" id="KW-1185">Reference proteome</keyword>
<dbReference type="RefSeq" id="WP_344496008.1">
    <property type="nucleotide sequence ID" value="NZ_BAAAQX010000069.1"/>
</dbReference>